<evidence type="ECO:0000313" key="8">
    <source>
        <dbReference type="EMBL" id="CAB4835041.1"/>
    </source>
</evidence>
<dbReference type="SUPFAM" id="SSF50486">
    <property type="entry name" value="FMT C-terminal domain-like"/>
    <property type="match status" value="1"/>
</dbReference>
<evidence type="ECO:0000259" key="5">
    <source>
        <dbReference type="Pfam" id="PF00551"/>
    </source>
</evidence>
<dbReference type="EC" id="2.1.2.9" evidence="2"/>
<dbReference type="CDD" id="cd08646">
    <property type="entry name" value="FMT_core_Met-tRNA-FMT_N"/>
    <property type="match status" value="1"/>
</dbReference>
<gene>
    <name evidence="7" type="ORF">UFOPK2754_00246</name>
    <name evidence="8" type="ORF">UFOPK3139_02287</name>
    <name evidence="9" type="ORF">UFOPK3543_01883</name>
</gene>
<proteinExistence type="inferred from homology"/>
<dbReference type="EMBL" id="CAFBMH010000075">
    <property type="protein sequence ID" value="CAB4917234.1"/>
    <property type="molecule type" value="Genomic_DNA"/>
</dbReference>
<evidence type="ECO:0000256" key="2">
    <source>
        <dbReference type="ARBA" id="ARBA00012261"/>
    </source>
</evidence>
<name>A0A6J7AQ07_9ZZZZ</name>
<keyword evidence="3" id="KW-0808">Transferase</keyword>
<feature type="domain" description="Formyl transferase N-terminal" evidence="5">
    <location>
        <begin position="16"/>
        <end position="184"/>
    </location>
</feature>
<dbReference type="Pfam" id="PF00551">
    <property type="entry name" value="Formyl_trans_N"/>
    <property type="match status" value="1"/>
</dbReference>
<evidence type="ECO:0000259" key="6">
    <source>
        <dbReference type="Pfam" id="PF02911"/>
    </source>
</evidence>
<keyword evidence="4" id="KW-0648">Protein biosynthesis</keyword>
<dbReference type="Pfam" id="PF02911">
    <property type="entry name" value="Formyl_trans_C"/>
    <property type="match status" value="1"/>
</dbReference>
<dbReference type="GO" id="GO:0005829">
    <property type="term" value="C:cytosol"/>
    <property type="evidence" value="ECO:0007669"/>
    <property type="project" value="TreeGrafter"/>
</dbReference>
<dbReference type="EMBL" id="CAFABA010000111">
    <property type="protein sequence ID" value="CAB4835041.1"/>
    <property type="molecule type" value="Genomic_DNA"/>
</dbReference>
<evidence type="ECO:0000256" key="1">
    <source>
        <dbReference type="ARBA" id="ARBA00010699"/>
    </source>
</evidence>
<evidence type="ECO:0000256" key="4">
    <source>
        <dbReference type="ARBA" id="ARBA00022917"/>
    </source>
</evidence>
<dbReference type="PANTHER" id="PTHR11138">
    <property type="entry name" value="METHIONYL-TRNA FORMYLTRANSFERASE"/>
    <property type="match status" value="1"/>
</dbReference>
<comment type="similarity">
    <text evidence="1">Belongs to the Fmt family.</text>
</comment>
<dbReference type="GO" id="GO:0004479">
    <property type="term" value="F:methionyl-tRNA formyltransferase activity"/>
    <property type="evidence" value="ECO:0007669"/>
    <property type="project" value="UniProtKB-EC"/>
</dbReference>
<dbReference type="InterPro" id="IPR044135">
    <property type="entry name" value="Met-tRNA-FMT_C"/>
</dbReference>
<dbReference type="InterPro" id="IPR041711">
    <property type="entry name" value="Met-tRNA-FMT_N"/>
</dbReference>
<accession>A0A6J7AQ07</accession>
<dbReference type="InterPro" id="IPR005794">
    <property type="entry name" value="Fmt"/>
</dbReference>
<dbReference type="InterPro" id="IPR002376">
    <property type="entry name" value="Formyl_transf_N"/>
</dbReference>
<protein>
    <recommendedName>
        <fullName evidence="2">methionyl-tRNA formyltransferase</fullName>
        <ecNumber evidence="2">2.1.2.9</ecNumber>
    </recommendedName>
</protein>
<dbReference type="EMBL" id="CAEZYR010000005">
    <property type="protein sequence ID" value="CAB4727369.1"/>
    <property type="molecule type" value="Genomic_DNA"/>
</dbReference>
<sequence>MTALAAHTHRSAHPRRLVYLGTPDVAVAPLRALHAAGFEIPLVVTRADKRRGRGGLLVPSPVKAVALDLGLAVTDEVDALLDVDAEIGVVVAFGRIIKPHVLDVLPMVNLHFSLLPRWRGAAPVERAILAGDATTGVCVMAVEEGLDTGGVYRRAETPIDPDESLDELRGRLVEIGTELLLDALTRGLGPAEAQIGDVTHASKIDPRELALDFGSSASAVHATVRLGDAWTTFRGKRLKVWRTRVVDPFVVAVPLAPGQIEGAFVGTGDGVLEFIEVQPEGKGRQPIAAWRNGARPTPTDRLGA</sequence>
<dbReference type="PANTHER" id="PTHR11138:SF5">
    <property type="entry name" value="METHIONYL-TRNA FORMYLTRANSFERASE, MITOCHONDRIAL"/>
    <property type="match status" value="1"/>
</dbReference>
<dbReference type="InterPro" id="IPR011034">
    <property type="entry name" value="Formyl_transferase-like_C_sf"/>
</dbReference>
<dbReference type="AlphaFoldDB" id="A0A6J7AQ07"/>
<reference evidence="8" key="1">
    <citation type="submission" date="2020-05" db="EMBL/GenBank/DDBJ databases">
        <authorList>
            <person name="Chiriac C."/>
            <person name="Salcher M."/>
            <person name="Ghai R."/>
            <person name="Kavagutti S V."/>
        </authorList>
    </citation>
    <scope>NUCLEOTIDE SEQUENCE</scope>
</reference>
<dbReference type="CDD" id="cd08704">
    <property type="entry name" value="Met_tRNA_FMT_C"/>
    <property type="match status" value="1"/>
</dbReference>
<evidence type="ECO:0000313" key="7">
    <source>
        <dbReference type="EMBL" id="CAB4727369.1"/>
    </source>
</evidence>
<dbReference type="InterPro" id="IPR005793">
    <property type="entry name" value="Formyl_trans_C"/>
</dbReference>
<organism evidence="8">
    <name type="scientific">freshwater metagenome</name>
    <dbReference type="NCBI Taxonomy" id="449393"/>
    <lineage>
        <taxon>unclassified sequences</taxon>
        <taxon>metagenomes</taxon>
        <taxon>ecological metagenomes</taxon>
    </lineage>
</organism>
<evidence type="ECO:0000256" key="3">
    <source>
        <dbReference type="ARBA" id="ARBA00022679"/>
    </source>
</evidence>
<feature type="domain" description="Formyl transferase C-terminal" evidence="6">
    <location>
        <begin position="203"/>
        <end position="294"/>
    </location>
</feature>
<dbReference type="Gene3D" id="3.40.50.12230">
    <property type="match status" value="1"/>
</dbReference>
<evidence type="ECO:0000313" key="9">
    <source>
        <dbReference type="EMBL" id="CAB4917234.1"/>
    </source>
</evidence>
<dbReference type="HAMAP" id="MF_00182">
    <property type="entry name" value="Formyl_trans"/>
    <property type="match status" value="1"/>
</dbReference>
<dbReference type="InterPro" id="IPR036477">
    <property type="entry name" value="Formyl_transf_N_sf"/>
</dbReference>
<dbReference type="SUPFAM" id="SSF53328">
    <property type="entry name" value="Formyltransferase"/>
    <property type="match status" value="1"/>
</dbReference>